<evidence type="ECO:0000313" key="4">
    <source>
        <dbReference type="Proteomes" id="UP000077755"/>
    </source>
</evidence>
<keyword evidence="1" id="KW-0808">Transferase</keyword>
<dbReference type="AlphaFoldDB" id="A0AAF1BBH7"/>
<reference evidence="3" key="2">
    <citation type="submission" date="2022-03" db="EMBL/GenBank/DDBJ databases">
        <title>Draft title - Genomic analysis of global carrot germplasm unveils the trajectory of domestication and the origin of high carotenoid orange carrot.</title>
        <authorList>
            <person name="Iorizzo M."/>
            <person name="Ellison S."/>
            <person name="Senalik D."/>
            <person name="Macko-Podgorni A."/>
            <person name="Grzebelus D."/>
            <person name="Bostan H."/>
            <person name="Rolling W."/>
            <person name="Curaba J."/>
            <person name="Simon P."/>
        </authorList>
    </citation>
    <scope>NUCLEOTIDE SEQUENCE</scope>
    <source>
        <tissue evidence="3">Leaf</tissue>
    </source>
</reference>
<accession>A0AAF1BBH7</accession>
<gene>
    <name evidence="3" type="ORF">DCAR_0833059</name>
</gene>
<name>A0AAF1BBH7_DAUCS</name>
<keyword evidence="2" id="KW-0012">Acyltransferase</keyword>
<dbReference type="EMBL" id="CP093350">
    <property type="protein sequence ID" value="WOH13549.1"/>
    <property type="molecule type" value="Genomic_DNA"/>
</dbReference>
<proteinExistence type="predicted"/>
<dbReference type="InterPro" id="IPR051504">
    <property type="entry name" value="Plant_metabolite_acyltrans"/>
</dbReference>
<dbReference type="GO" id="GO:0016747">
    <property type="term" value="F:acyltransferase activity, transferring groups other than amino-acyl groups"/>
    <property type="evidence" value="ECO:0007669"/>
    <property type="project" value="UniProtKB-ARBA"/>
</dbReference>
<dbReference type="Proteomes" id="UP000077755">
    <property type="component" value="Chromosome 8"/>
</dbReference>
<organism evidence="3 4">
    <name type="scientific">Daucus carota subsp. sativus</name>
    <name type="common">Carrot</name>
    <dbReference type="NCBI Taxonomy" id="79200"/>
    <lineage>
        <taxon>Eukaryota</taxon>
        <taxon>Viridiplantae</taxon>
        <taxon>Streptophyta</taxon>
        <taxon>Embryophyta</taxon>
        <taxon>Tracheophyta</taxon>
        <taxon>Spermatophyta</taxon>
        <taxon>Magnoliopsida</taxon>
        <taxon>eudicotyledons</taxon>
        <taxon>Gunneridae</taxon>
        <taxon>Pentapetalae</taxon>
        <taxon>asterids</taxon>
        <taxon>campanulids</taxon>
        <taxon>Apiales</taxon>
        <taxon>Apiaceae</taxon>
        <taxon>Apioideae</taxon>
        <taxon>Scandiceae</taxon>
        <taxon>Daucinae</taxon>
        <taxon>Daucus</taxon>
        <taxon>Daucus sect. Daucus</taxon>
    </lineage>
</organism>
<sequence>MDVRARLDPPIPANYFGNAVLVCWNTLKTSELVGEDGFCKAVQEINKVLDEKINNKEGVETHFDDIEAAKGMPALGVSGSPKFDYYTTDFGWGKPKKYEHLHGNCVTRDLKGDLGIENLCAYFMIFLPFLRLCDCRV</sequence>
<evidence type="ECO:0000313" key="3">
    <source>
        <dbReference type="EMBL" id="WOH13549.1"/>
    </source>
</evidence>
<reference evidence="3" key="1">
    <citation type="journal article" date="2016" name="Nat. Genet.">
        <title>A high-quality carrot genome assembly provides new insights into carotenoid accumulation and asterid genome evolution.</title>
        <authorList>
            <person name="Iorizzo M."/>
            <person name="Ellison S."/>
            <person name="Senalik D."/>
            <person name="Zeng P."/>
            <person name="Satapoomin P."/>
            <person name="Huang J."/>
            <person name="Bowman M."/>
            <person name="Iovene M."/>
            <person name="Sanseverino W."/>
            <person name="Cavagnaro P."/>
            <person name="Yildiz M."/>
            <person name="Macko-Podgorni A."/>
            <person name="Moranska E."/>
            <person name="Grzebelus E."/>
            <person name="Grzebelus D."/>
            <person name="Ashrafi H."/>
            <person name="Zheng Z."/>
            <person name="Cheng S."/>
            <person name="Spooner D."/>
            <person name="Van Deynze A."/>
            <person name="Simon P."/>
        </authorList>
    </citation>
    <scope>NUCLEOTIDE SEQUENCE</scope>
    <source>
        <tissue evidence="3">Leaf</tissue>
    </source>
</reference>
<dbReference type="PANTHER" id="PTHR31625">
    <property type="match status" value="1"/>
</dbReference>
<protein>
    <submittedName>
        <fullName evidence="3">Uncharacterized protein</fullName>
    </submittedName>
</protein>
<evidence type="ECO:0000256" key="1">
    <source>
        <dbReference type="ARBA" id="ARBA00022679"/>
    </source>
</evidence>
<dbReference type="Gene3D" id="3.30.559.10">
    <property type="entry name" value="Chloramphenicol acetyltransferase-like domain"/>
    <property type="match status" value="1"/>
</dbReference>
<evidence type="ECO:0000256" key="2">
    <source>
        <dbReference type="ARBA" id="ARBA00023315"/>
    </source>
</evidence>
<dbReference type="Pfam" id="PF02458">
    <property type="entry name" value="Transferase"/>
    <property type="match status" value="1"/>
</dbReference>
<dbReference type="InterPro" id="IPR023213">
    <property type="entry name" value="CAT-like_dom_sf"/>
</dbReference>
<keyword evidence="4" id="KW-1185">Reference proteome</keyword>